<keyword evidence="2" id="KW-1185">Reference proteome</keyword>
<proteinExistence type="predicted"/>
<gene>
    <name evidence="1" type="ORF">ES332_D02G094500v1</name>
</gene>
<evidence type="ECO:0000313" key="2">
    <source>
        <dbReference type="Proteomes" id="UP000322667"/>
    </source>
</evidence>
<name>A0A5D2LV24_GOSTO</name>
<evidence type="ECO:0000313" key="1">
    <source>
        <dbReference type="EMBL" id="TYH82906.1"/>
    </source>
</evidence>
<dbReference type="AlphaFoldDB" id="A0A5D2LV24"/>
<protein>
    <submittedName>
        <fullName evidence="1">Uncharacterized protein</fullName>
    </submittedName>
</protein>
<sequence length="45" mass="5269">MKLRFSSELAPPSQKVRLQVKTWRHTWRRRRAWGCRLATIGGGSC</sequence>
<organism evidence="1 2">
    <name type="scientific">Gossypium tomentosum</name>
    <name type="common">Hawaiian cotton</name>
    <name type="synonym">Gossypium sandvicense</name>
    <dbReference type="NCBI Taxonomy" id="34277"/>
    <lineage>
        <taxon>Eukaryota</taxon>
        <taxon>Viridiplantae</taxon>
        <taxon>Streptophyta</taxon>
        <taxon>Embryophyta</taxon>
        <taxon>Tracheophyta</taxon>
        <taxon>Spermatophyta</taxon>
        <taxon>Magnoliopsida</taxon>
        <taxon>eudicotyledons</taxon>
        <taxon>Gunneridae</taxon>
        <taxon>Pentapetalae</taxon>
        <taxon>rosids</taxon>
        <taxon>malvids</taxon>
        <taxon>Malvales</taxon>
        <taxon>Malvaceae</taxon>
        <taxon>Malvoideae</taxon>
        <taxon>Gossypium</taxon>
    </lineage>
</organism>
<dbReference type="Proteomes" id="UP000322667">
    <property type="component" value="Chromosome D02"/>
</dbReference>
<dbReference type="EMBL" id="CM017624">
    <property type="protein sequence ID" value="TYH82906.1"/>
    <property type="molecule type" value="Genomic_DNA"/>
</dbReference>
<accession>A0A5D2LV24</accession>
<reference evidence="1 2" key="1">
    <citation type="submission" date="2019-07" db="EMBL/GenBank/DDBJ databases">
        <title>WGS assembly of Gossypium tomentosum.</title>
        <authorList>
            <person name="Chen Z.J."/>
            <person name="Sreedasyam A."/>
            <person name="Ando A."/>
            <person name="Song Q."/>
            <person name="De L."/>
            <person name="Hulse-Kemp A."/>
            <person name="Ding M."/>
            <person name="Ye W."/>
            <person name="Kirkbride R."/>
            <person name="Jenkins J."/>
            <person name="Plott C."/>
            <person name="Lovell J."/>
            <person name="Lin Y.-M."/>
            <person name="Vaughn R."/>
            <person name="Liu B."/>
            <person name="Li W."/>
            <person name="Simpson S."/>
            <person name="Scheffler B."/>
            <person name="Saski C."/>
            <person name="Grover C."/>
            <person name="Hu G."/>
            <person name="Conover J."/>
            <person name="Carlson J."/>
            <person name="Shu S."/>
            <person name="Boston L."/>
            <person name="Williams M."/>
            <person name="Peterson D."/>
            <person name="Mcgee K."/>
            <person name="Jones D."/>
            <person name="Wendel J."/>
            <person name="Stelly D."/>
            <person name="Grimwood J."/>
            <person name="Schmutz J."/>
        </authorList>
    </citation>
    <scope>NUCLEOTIDE SEQUENCE [LARGE SCALE GENOMIC DNA]</scope>
    <source>
        <strain evidence="1">7179.01</strain>
    </source>
</reference>